<dbReference type="SUPFAM" id="SSF54427">
    <property type="entry name" value="NTF2-like"/>
    <property type="match status" value="1"/>
</dbReference>
<feature type="domain" description="SnoaL-like" evidence="1">
    <location>
        <begin position="10"/>
        <end position="125"/>
    </location>
</feature>
<evidence type="ECO:0000313" key="3">
    <source>
        <dbReference type="Proteomes" id="UP000242367"/>
    </source>
</evidence>
<evidence type="ECO:0000259" key="1">
    <source>
        <dbReference type="Pfam" id="PF13474"/>
    </source>
</evidence>
<dbReference type="AlphaFoldDB" id="A0A2P4UCR3"/>
<evidence type="ECO:0000313" key="2">
    <source>
        <dbReference type="EMBL" id="POM22838.1"/>
    </source>
</evidence>
<dbReference type="InterPro" id="IPR011944">
    <property type="entry name" value="Steroid_delta5-4_isomerase"/>
</dbReference>
<accession>A0A2P4UCR3</accession>
<keyword evidence="3" id="KW-1185">Reference proteome</keyword>
<dbReference type="InterPro" id="IPR032710">
    <property type="entry name" value="NTF2-like_dom_sf"/>
</dbReference>
<name>A0A2P4UCR3_9ACTN</name>
<protein>
    <submittedName>
        <fullName evidence="2">SnoaL-like domain protein</fullName>
    </submittedName>
</protein>
<dbReference type="Proteomes" id="UP000242367">
    <property type="component" value="Unassembled WGS sequence"/>
</dbReference>
<dbReference type="EMBL" id="MTBP01000004">
    <property type="protein sequence ID" value="POM22838.1"/>
    <property type="molecule type" value="Genomic_DNA"/>
</dbReference>
<gene>
    <name evidence="2" type="ORF">BTM25_50430</name>
</gene>
<dbReference type="Gene3D" id="3.10.450.50">
    <property type="match status" value="1"/>
</dbReference>
<sequence length="130" mass="14494">MTTNETDTIVRDVLDRFVGAWAANDADAVAAVYTEDATLVMTGIFQNGREEIREFMRTAFDGQLTGSRATNKPRLIRRINDDTVVVISDIGIIMAGENAVPEDGRRVATWTITRVDGEWFITAYHNCPLK</sequence>
<dbReference type="InterPro" id="IPR037401">
    <property type="entry name" value="SnoaL-like"/>
</dbReference>
<reference evidence="2 3" key="1">
    <citation type="journal article" date="2017" name="Chemistry">
        <title>Isolation, Biosynthesis and Chemical Modifications of Rubterolones A-F: Rare Tropolone Alkaloids from Actinomadura sp. 5-2.</title>
        <authorList>
            <person name="Guo H."/>
            <person name="Benndorf R."/>
            <person name="Leichnitz D."/>
            <person name="Klassen J.L."/>
            <person name="Vollmers J."/>
            <person name="Gorls H."/>
            <person name="Steinacker M."/>
            <person name="Weigel C."/>
            <person name="Dahse H.M."/>
            <person name="Kaster A.K."/>
            <person name="de Beer Z.W."/>
            <person name="Poulsen M."/>
            <person name="Beemelmanns C."/>
        </authorList>
    </citation>
    <scope>NUCLEOTIDE SEQUENCE [LARGE SCALE GENOMIC DNA]</scope>
    <source>
        <strain evidence="2 3">5-2</strain>
    </source>
</reference>
<proteinExistence type="predicted"/>
<organism evidence="2 3">
    <name type="scientific">Actinomadura rubteroloni</name>
    <dbReference type="NCBI Taxonomy" id="1926885"/>
    <lineage>
        <taxon>Bacteria</taxon>
        <taxon>Bacillati</taxon>
        <taxon>Actinomycetota</taxon>
        <taxon>Actinomycetes</taxon>
        <taxon>Streptosporangiales</taxon>
        <taxon>Thermomonosporaceae</taxon>
        <taxon>Actinomadura</taxon>
    </lineage>
</organism>
<comment type="caution">
    <text evidence="2">The sequence shown here is derived from an EMBL/GenBank/DDBJ whole genome shotgun (WGS) entry which is preliminary data.</text>
</comment>
<dbReference type="NCBIfam" id="TIGR02246">
    <property type="entry name" value="SgcJ/EcaC family oxidoreductase"/>
    <property type="match status" value="1"/>
</dbReference>
<dbReference type="RefSeq" id="WP_103565519.1">
    <property type="nucleotide sequence ID" value="NZ_MTBP01000004.1"/>
</dbReference>
<dbReference type="Pfam" id="PF13474">
    <property type="entry name" value="SnoaL_3"/>
    <property type="match status" value="1"/>
</dbReference>